<feature type="compositionally biased region" description="Polar residues" evidence="4">
    <location>
        <begin position="1"/>
        <end position="12"/>
    </location>
</feature>
<feature type="compositionally biased region" description="Polar residues" evidence="4">
    <location>
        <begin position="305"/>
        <end position="349"/>
    </location>
</feature>
<feature type="compositionally biased region" description="Basic and acidic residues" evidence="4">
    <location>
        <begin position="141"/>
        <end position="152"/>
    </location>
</feature>
<proteinExistence type="predicted"/>
<feature type="region of interest" description="Disordered" evidence="4">
    <location>
        <begin position="390"/>
        <end position="453"/>
    </location>
</feature>
<evidence type="ECO:0000259" key="5">
    <source>
        <dbReference type="PROSITE" id="PS50217"/>
    </source>
</evidence>
<organism evidence="6 7">
    <name type="scientific">Coniosporium apollinis</name>
    <dbReference type="NCBI Taxonomy" id="61459"/>
    <lineage>
        <taxon>Eukaryota</taxon>
        <taxon>Fungi</taxon>
        <taxon>Dikarya</taxon>
        <taxon>Ascomycota</taxon>
        <taxon>Pezizomycotina</taxon>
        <taxon>Dothideomycetes</taxon>
        <taxon>Dothideomycetes incertae sedis</taxon>
        <taxon>Coniosporium</taxon>
    </lineage>
</organism>
<evidence type="ECO:0000313" key="6">
    <source>
        <dbReference type="EMBL" id="KAJ9667322.1"/>
    </source>
</evidence>
<dbReference type="GO" id="GO:0003677">
    <property type="term" value="F:DNA binding"/>
    <property type="evidence" value="ECO:0007669"/>
    <property type="project" value="UniProtKB-KW"/>
</dbReference>
<feature type="compositionally biased region" description="Polar residues" evidence="4">
    <location>
        <begin position="36"/>
        <end position="71"/>
    </location>
</feature>
<comment type="subcellular location">
    <subcellularLocation>
        <location evidence="2">Cytoplasm</location>
    </subcellularLocation>
    <subcellularLocation>
        <location evidence="1">Nucleus</location>
    </subcellularLocation>
</comment>
<dbReference type="Proteomes" id="UP001172684">
    <property type="component" value="Unassembled WGS sequence"/>
</dbReference>
<sequence>MASASTKNNPYNQPFLHDLSRDQEDLLLAALSSNNPNGNTASYSNSGRPVKRSASNTQPRPYFTSPQQVTPATDFDTFNMDDSPSIDFLDADGSFSFYNDPSDLMIGSLPGSGPGPQIDNDGEAHEKRKSPDDENDDDENETKRREPDDKQAKKPGRKPLTSEPTTKRKAQNRAAQRAFRERKEKHLKDLETKVQELEKTSSEANQENGVLRAQVERLQVELREYRKRLSLNASSLGRSPPLAGSLSSQMAAGNNSLSNSFQFEFPRFGGLPTAHMFGSDSMANTNAPPLSKRSSAPTAVPSVLPRNNSNGQSMSPRAQPNGSSLSPPNKIGSSFSSPQRNGSSHNSPSTNILPFGLIDEPINSADGLDGLFSPSLLNGFGAKSTEYGFSNAPANVPRNRGSTDSSRVFQFNGGSTASNTESPSASSVSQYGQNQSTGTSPEPSHASLRKSSADRVITNAEDCGCDKSKTEGEKEFCEQLNMACGTRDNPIPRAISLSNAGTAPAAGNTNTTTPASNAVKTPAADVNGIDWFANQNGGLFDPMLFGDYRESQAAIVGDGDFTGGLFDDTFNYADFGSPLTFPTPAPLKPNPIEEMERLQDGVDEDVVPANDSSQLLSCHSIWDKLSKRPDFKDGSIDIDNLCSELRSKARCSESGVVIDQKDVDAALRRLPAQQHA</sequence>
<dbReference type="SUPFAM" id="SSF57959">
    <property type="entry name" value="Leucine zipper domain"/>
    <property type="match status" value="1"/>
</dbReference>
<evidence type="ECO:0000256" key="1">
    <source>
        <dbReference type="ARBA" id="ARBA00004123"/>
    </source>
</evidence>
<dbReference type="InterPro" id="IPR046347">
    <property type="entry name" value="bZIP_sf"/>
</dbReference>
<protein>
    <submittedName>
        <fullName evidence="6">DNA-binding transcription factor yap1</fullName>
    </submittedName>
</protein>
<feature type="compositionally biased region" description="Polar residues" evidence="4">
    <location>
        <begin position="400"/>
        <end position="442"/>
    </location>
</feature>
<dbReference type="InterPro" id="IPR004827">
    <property type="entry name" value="bZIP"/>
</dbReference>
<dbReference type="PANTHER" id="PTHR40621:SF6">
    <property type="entry name" value="AP-1-LIKE TRANSCRIPTION FACTOR YAP1-RELATED"/>
    <property type="match status" value="1"/>
</dbReference>
<feature type="compositionally biased region" description="Polar residues" evidence="4">
    <location>
        <begin position="281"/>
        <end position="297"/>
    </location>
</feature>
<dbReference type="InterPro" id="IPR013910">
    <property type="entry name" value="TF_PAP1"/>
</dbReference>
<dbReference type="Pfam" id="PF08601">
    <property type="entry name" value="PAP1"/>
    <property type="match status" value="1"/>
</dbReference>
<name>A0ABQ9NY61_9PEZI</name>
<keyword evidence="6" id="KW-0238">DNA-binding</keyword>
<feature type="region of interest" description="Disordered" evidence="4">
    <location>
        <begin position="1"/>
        <end position="20"/>
    </location>
</feature>
<evidence type="ECO:0000256" key="3">
    <source>
        <dbReference type="ARBA" id="ARBA00023242"/>
    </source>
</evidence>
<evidence type="ECO:0000313" key="7">
    <source>
        <dbReference type="Proteomes" id="UP001172684"/>
    </source>
</evidence>
<dbReference type="PROSITE" id="PS50217">
    <property type="entry name" value="BZIP"/>
    <property type="match status" value="1"/>
</dbReference>
<dbReference type="Gene3D" id="1.20.5.170">
    <property type="match status" value="1"/>
</dbReference>
<dbReference type="PANTHER" id="PTHR40621">
    <property type="entry name" value="TRANSCRIPTION FACTOR KAPC-RELATED"/>
    <property type="match status" value="1"/>
</dbReference>
<feature type="region of interest" description="Disordered" evidence="4">
    <location>
        <begin position="31"/>
        <end position="187"/>
    </location>
</feature>
<evidence type="ECO:0000256" key="4">
    <source>
        <dbReference type="SAM" id="MobiDB-lite"/>
    </source>
</evidence>
<dbReference type="SUPFAM" id="SSF111430">
    <property type="entry name" value="YAP1 redox domain"/>
    <property type="match status" value="1"/>
</dbReference>
<keyword evidence="3" id="KW-0539">Nucleus</keyword>
<dbReference type="Pfam" id="PF00170">
    <property type="entry name" value="bZIP_1"/>
    <property type="match status" value="1"/>
</dbReference>
<feature type="compositionally biased region" description="Basic and acidic residues" evidence="4">
    <location>
        <begin position="178"/>
        <end position="187"/>
    </location>
</feature>
<dbReference type="PROSITE" id="PS00036">
    <property type="entry name" value="BZIP_BASIC"/>
    <property type="match status" value="1"/>
</dbReference>
<feature type="domain" description="BZIP" evidence="5">
    <location>
        <begin position="162"/>
        <end position="225"/>
    </location>
</feature>
<dbReference type="InterPro" id="IPR023167">
    <property type="entry name" value="Yap1_redox_dom_sf"/>
</dbReference>
<comment type="caution">
    <text evidence="6">The sequence shown here is derived from an EMBL/GenBank/DDBJ whole genome shotgun (WGS) entry which is preliminary data.</text>
</comment>
<evidence type="ECO:0000256" key="2">
    <source>
        <dbReference type="ARBA" id="ARBA00004496"/>
    </source>
</evidence>
<gene>
    <name evidence="6" type="primary">YAP1</name>
    <name evidence="6" type="ORF">H2201_002523</name>
</gene>
<feature type="region of interest" description="Disordered" evidence="4">
    <location>
        <begin position="279"/>
        <end position="349"/>
    </location>
</feature>
<dbReference type="SMART" id="SM00338">
    <property type="entry name" value="BRLZ"/>
    <property type="match status" value="1"/>
</dbReference>
<reference evidence="6" key="1">
    <citation type="submission" date="2022-10" db="EMBL/GenBank/DDBJ databases">
        <title>Culturing micro-colonial fungi from biological soil crusts in the Mojave desert and describing Neophaeococcomyces mojavensis, and introducing the new genera and species Taxawa tesnikishii.</title>
        <authorList>
            <person name="Kurbessoian T."/>
            <person name="Stajich J.E."/>
        </authorList>
    </citation>
    <scope>NUCLEOTIDE SEQUENCE</scope>
    <source>
        <strain evidence="6">TK_1</strain>
    </source>
</reference>
<dbReference type="CDD" id="cd14688">
    <property type="entry name" value="bZIP_YAP"/>
    <property type="match status" value="1"/>
</dbReference>
<dbReference type="Gene3D" id="1.10.238.100">
    <property type="entry name" value="YAP1 redox domain. Chain B"/>
    <property type="match status" value="1"/>
</dbReference>
<accession>A0ABQ9NY61</accession>
<dbReference type="EMBL" id="JAPDRL010000013">
    <property type="protein sequence ID" value="KAJ9667322.1"/>
    <property type="molecule type" value="Genomic_DNA"/>
</dbReference>
<dbReference type="InterPro" id="IPR050936">
    <property type="entry name" value="AP-1-like"/>
</dbReference>
<feature type="compositionally biased region" description="Basic and acidic residues" evidence="4">
    <location>
        <begin position="122"/>
        <end position="132"/>
    </location>
</feature>
<keyword evidence="7" id="KW-1185">Reference proteome</keyword>